<evidence type="ECO:0000256" key="7">
    <source>
        <dbReference type="ARBA" id="ARBA00022516"/>
    </source>
</evidence>
<evidence type="ECO:0000256" key="18">
    <source>
        <dbReference type="ARBA" id="ARBA00023136"/>
    </source>
</evidence>
<keyword evidence="15" id="KW-0460">Magnesium</keyword>
<dbReference type="InterPro" id="IPR036945">
    <property type="entry name" value="DAGK_sf"/>
</dbReference>
<evidence type="ECO:0000256" key="20">
    <source>
        <dbReference type="ARBA" id="ARBA00023264"/>
    </source>
</evidence>
<dbReference type="PANTHER" id="PTHR34299:SF1">
    <property type="entry name" value="DIACYLGLYCEROL KINASE"/>
    <property type="match status" value="1"/>
</dbReference>
<evidence type="ECO:0000256" key="4">
    <source>
        <dbReference type="ARBA" id="ARBA00012133"/>
    </source>
</evidence>
<evidence type="ECO:0000256" key="10">
    <source>
        <dbReference type="ARBA" id="ARBA00022692"/>
    </source>
</evidence>
<evidence type="ECO:0000256" key="14">
    <source>
        <dbReference type="ARBA" id="ARBA00022840"/>
    </source>
</evidence>
<gene>
    <name evidence="22" type="primary">dgkA</name>
    <name evidence="22" type="ORF">GCM10007939_00840</name>
</gene>
<keyword evidence="18 21" id="KW-0472">Membrane</keyword>
<dbReference type="Pfam" id="PF01219">
    <property type="entry name" value="DAGK_prokar"/>
    <property type="match status" value="1"/>
</dbReference>
<keyword evidence="16 21" id="KW-1133">Transmembrane helix</keyword>
<evidence type="ECO:0000256" key="19">
    <source>
        <dbReference type="ARBA" id="ARBA00023209"/>
    </source>
</evidence>
<evidence type="ECO:0000256" key="8">
    <source>
        <dbReference type="ARBA" id="ARBA00022519"/>
    </source>
</evidence>
<keyword evidence="7" id="KW-0444">Lipid biosynthesis</keyword>
<dbReference type="InterPro" id="IPR000829">
    <property type="entry name" value="DAGK"/>
</dbReference>
<evidence type="ECO:0000256" key="15">
    <source>
        <dbReference type="ARBA" id="ARBA00022842"/>
    </source>
</evidence>
<evidence type="ECO:0000256" key="13">
    <source>
        <dbReference type="ARBA" id="ARBA00022777"/>
    </source>
</evidence>
<evidence type="ECO:0000256" key="11">
    <source>
        <dbReference type="ARBA" id="ARBA00022723"/>
    </source>
</evidence>
<comment type="subcellular location">
    <subcellularLocation>
        <location evidence="2 21">Cell inner membrane</location>
        <topology evidence="2 21">Multi-pass membrane protein</topology>
    </subcellularLocation>
</comment>
<evidence type="ECO:0000256" key="3">
    <source>
        <dbReference type="ARBA" id="ARBA00005967"/>
    </source>
</evidence>
<keyword evidence="10 21" id="KW-0812">Transmembrane</keyword>
<evidence type="ECO:0000256" key="12">
    <source>
        <dbReference type="ARBA" id="ARBA00022741"/>
    </source>
</evidence>
<comment type="catalytic activity">
    <reaction evidence="21">
        <text>a 1,2-diacyl-sn-glycerol + ATP = a 1,2-diacyl-sn-glycero-3-phosphate + ADP + H(+)</text>
        <dbReference type="Rhea" id="RHEA:10272"/>
        <dbReference type="ChEBI" id="CHEBI:15378"/>
        <dbReference type="ChEBI" id="CHEBI:17815"/>
        <dbReference type="ChEBI" id="CHEBI:30616"/>
        <dbReference type="ChEBI" id="CHEBI:58608"/>
        <dbReference type="ChEBI" id="CHEBI:456216"/>
        <dbReference type="EC" id="2.7.1.107"/>
    </reaction>
</comment>
<keyword evidence="9 21" id="KW-0808">Transferase</keyword>
<comment type="function">
    <text evidence="21">Catalyzes the ATP-dependent phosphorylation of sn-l,2-diacylglycerol (DAG) to phosphatidic acid. Involved in the recycling of diacylglycerol produced as a by-product during membrane-derived oligosaccharide (MDO) biosynthesis.</text>
</comment>
<accession>A0ABQ5VRK4</accession>
<comment type="cofactor">
    <cofactor evidence="1">
        <name>Mg(2+)</name>
        <dbReference type="ChEBI" id="CHEBI:18420"/>
    </cofactor>
</comment>
<evidence type="ECO:0000313" key="22">
    <source>
        <dbReference type="EMBL" id="GLQ33801.1"/>
    </source>
</evidence>
<keyword evidence="13 21" id="KW-0418">Kinase</keyword>
<keyword evidence="20 21" id="KW-1208">Phospholipid metabolism</keyword>
<evidence type="ECO:0000256" key="16">
    <source>
        <dbReference type="ARBA" id="ARBA00022989"/>
    </source>
</evidence>
<keyword evidence="11" id="KW-0479">Metal-binding</keyword>
<keyword evidence="6" id="KW-1003">Cell membrane</keyword>
<proteinExistence type="inferred from homology"/>
<protein>
    <recommendedName>
        <fullName evidence="5 21">Diacylglycerol kinase</fullName>
        <ecNumber evidence="4 21">2.7.1.107</ecNumber>
    </recommendedName>
</protein>
<evidence type="ECO:0000256" key="17">
    <source>
        <dbReference type="ARBA" id="ARBA00023098"/>
    </source>
</evidence>
<reference evidence="23" key="1">
    <citation type="journal article" date="2019" name="Int. J. Syst. Evol. Microbiol.">
        <title>The Global Catalogue of Microorganisms (GCM) 10K type strain sequencing project: providing services to taxonomists for standard genome sequencing and annotation.</title>
        <authorList>
            <consortium name="The Broad Institute Genomics Platform"/>
            <consortium name="The Broad Institute Genome Sequencing Center for Infectious Disease"/>
            <person name="Wu L."/>
            <person name="Ma J."/>
        </authorList>
    </citation>
    <scope>NUCLEOTIDE SEQUENCE [LARGE SCALE GENOMIC DNA]</scope>
    <source>
        <strain evidence="23">NBRC 110140</strain>
    </source>
</reference>
<feature type="transmembrane region" description="Helical" evidence="21">
    <location>
        <begin position="57"/>
        <end position="76"/>
    </location>
</feature>
<evidence type="ECO:0000256" key="5">
    <source>
        <dbReference type="ARBA" id="ARBA00017575"/>
    </source>
</evidence>
<evidence type="ECO:0000256" key="9">
    <source>
        <dbReference type="ARBA" id="ARBA00022679"/>
    </source>
</evidence>
<dbReference type="EC" id="2.7.1.107" evidence="4 21"/>
<feature type="transmembrane region" description="Helical" evidence="21">
    <location>
        <begin position="97"/>
        <end position="118"/>
    </location>
</feature>
<evidence type="ECO:0000313" key="23">
    <source>
        <dbReference type="Proteomes" id="UP001156694"/>
    </source>
</evidence>
<evidence type="ECO:0000256" key="2">
    <source>
        <dbReference type="ARBA" id="ARBA00004429"/>
    </source>
</evidence>
<keyword evidence="23" id="KW-1185">Reference proteome</keyword>
<dbReference type="Proteomes" id="UP001156694">
    <property type="component" value="Unassembled WGS sequence"/>
</dbReference>
<dbReference type="GO" id="GO:0016301">
    <property type="term" value="F:kinase activity"/>
    <property type="evidence" value="ECO:0007669"/>
    <property type="project" value="UniProtKB-KW"/>
</dbReference>
<evidence type="ECO:0000256" key="6">
    <source>
        <dbReference type="ARBA" id="ARBA00022475"/>
    </source>
</evidence>
<evidence type="ECO:0000256" key="21">
    <source>
        <dbReference type="RuleBase" id="RU363065"/>
    </source>
</evidence>
<comment type="caution">
    <text evidence="22">The sequence shown here is derived from an EMBL/GenBank/DDBJ whole genome shotgun (WGS) entry which is preliminary data.</text>
</comment>
<dbReference type="Gene3D" id="1.10.287.3610">
    <property type="match status" value="1"/>
</dbReference>
<dbReference type="PANTHER" id="PTHR34299">
    <property type="entry name" value="DIACYLGLYCEROL KINASE"/>
    <property type="match status" value="1"/>
</dbReference>
<dbReference type="RefSeq" id="WP_284375053.1">
    <property type="nucleotide sequence ID" value="NZ_BSNN01000001.1"/>
</dbReference>
<name>A0ABQ5VRK4_9RHOB</name>
<comment type="similarity">
    <text evidence="3 21">Belongs to the bacterial diacylglycerol kinase family.</text>
</comment>
<keyword evidence="17 21" id="KW-0443">Lipid metabolism</keyword>
<sequence>MGYITREFRRVGTRLINTYDGIAITLKDEASFAQWIGVNIASWVLMCFVEMTSIERIVIIVLGLMILVMELLNTGIEAAIDRIGPEIHPLSKKAKDAGCAAVAIMALAGLVSWAIILLD</sequence>
<comment type="caution">
    <text evidence="21">Lacks conserved residue(s) required for the propagation of feature annotation.</text>
</comment>
<dbReference type="InterPro" id="IPR033718">
    <property type="entry name" value="DAGK_prok"/>
</dbReference>
<dbReference type="EMBL" id="BSNN01000001">
    <property type="protein sequence ID" value="GLQ33801.1"/>
    <property type="molecule type" value="Genomic_DNA"/>
</dbReference>
<keyword evidence="8 21" id="KW-0997">Cell inner membrane</keyword>
<keyword evidence="14 21" id="KW-0067">ATP-binding</keyword>
<keyword evidence="19" id="KW-0594">Phospholipid biosynthesis</keyword>
<dbReference type="CDD" id="cd14264">
    <property type="entry name" value="DAGK_IM"/>
    <property type="match status" value="1"/>
</dbReference>
<evidence type="ECO:0000256" key="1">
    <source>
        <dbReference type="ARBA" id="ARBA00001946"/>
    </source>
</evidence>
<organism evidence="22 23">
    <name type="scientific">Amylibacter marinus</name>
    <dbReference type="NCBI Taxonomy" id="1475483"/>
    <lineage>
        <taxon>Bacteria</taxon>
        <taxon>Pseudomonadati</taxon>
        <taxon>Pseudomonadota</taxon>
        <taxon>Alphaproteobacteria</taxon>
        <taxon>Rhodobacterales</taxon>
        <taxon>Paracoccaceae</taxon>
        <taxon>Amylibacter</taxon>
    </lineage>
</organism>
<keyword evidence="12 21" id="KW-0547">Nucleotide-binding</keyword>